<evidence type="ECO:0000313" key="4">
    <source>
        <dbReference type="EMBL" id="MBB4702737.1"/>
    </source>
</evidence>
<evidence type="ECO:0000259" key="3">
    <source>
        <dbReference type="Pfam" id="PF08044"/>
    </source>
</evidence>
<feature type="region of interest" description="Disordered" evidence="1">
    <location>
        <begin position="54"/>
        <end position="103"/>
    </location>
</feature>
<sequence>MTSRDDLRIGDAERDEVMAALREHFAQGRLTHDELSERLDTVLAARTAGDLRRVTADLPGPAPARAEHGRRGPWGPPPPWARWEHPGHPGRGPHAGPAPWAGPAWTGDLAAHHAMRAARRARARRHHGGPPAFLIILAVVLIVSLVSGSLWVMFGVLKVLFLVWLVFALLGVAHRLHHHGRPGRRF</sequence>
<dbReference type="PANTHER" id="PTHR40763:SF4">
    <property type="entry name" value="DUF1707 DOMAIN-CONTAINING PROTEIN"/>
    <property type="match status" value="1"/>
</dbReference>
<protein>
    <recommendedName>
        <fullName evidence="3">DUF1707 domain-containing protein</fullName>
    </recommendedName>
</protein>
<proteinExistence type="predicted"/>
<keyword evidence="2" id="KW-1133">Transmembrane helix</keyword>
<organism evidence="4 5">
    <name type="scientific">Sphaerisporangium siamense</name>
    <dbReference type="NCBI Taxonomy" id="795645"/>
    <lineage>
        <taxon>Bacteria</taxon>
        <taxon>Bacillati</taxon>
        <taxon>Actinomycetota</taxon>
        <taxon>Actinomycetes</taxon>
        <taxon>Streptosporangiales</taxon>
        <taxon>Streptosporangiaceae</taxon>
        <taxon>Sphaerisporangium</taxon>
    </lineage>
</organism>
<evidence type="ECO:0000256" key="1">
    <source>
        <dbReference type="SAM" id="MobiDB-lite"/>
    </source>
</evidence>
<feature type="transmembrane region" description="Helical" evidence="2">
    <location>
        <begin position="132"/>
        <end position="153"/>
    </location>
</feature>
<evidence type="ECO:0000256" key="2">
    <source>
        <dbReference type="SAM" id="Phobius"/>
    </source>
</evidence>
<accession>A0A7W7D9I2</accession>
<dbReference type="PANTHER" id="PTHR40763">
    <property type="entry name" value="MEMBRANE PROTEIN-RELATED"/>
    <property type="match status" value="1"/>
</dbReference>
<feature type="transmembrane region" description="Helical" evidence="2">
    <location>
        <begin position="159"/>
        <end position="176"/>
    </location>
</feature>
<keyword evidence="2" id="KW-0472">Membrane</keyword>
<keyword evidence="2" id="KW-0812">Transmembrane</keyword>
<dbReference type="Proteomes" id="UP000542210">
    <property type="component" value="Unassembled WGS sequence"/>
</dbReference>
<evidence type="ECO:0000313" key="5">
    <source>
        <dbReference type="Proteomes" id="UP000542210"/>
    </source>
</evidence>
<name>A0A7W7D9I2_9ACTN</name>
<reference evidence="4 5" key="1">
    <citation type="submission" date="2020-08" db="EMBL/GenBank/DDBJ databases">
        <title>Sequencing the genomes of 1000 actinobacteria strains.</title>
        <authorList>
            <person name="Klenk H.-P."/>
        </authorList>
    </citation>
    <scope>NUCLEOTIDE SEQUENCE [LARGE SCALE GENOMIC DNA]</scope>
    <source>
        <strain evidence="4 5">DSM 45784</strain>
    </source>
</reference>
<gene>
    <name evidence="4" type="ORF">BJ982_004281</name>
</gene>
<dbReference type="EMBL" id="JACHND010000001">
    <property type="protein sequence ID" value="MBB4702737.1"/>
    <property type="molecule type" value="Genomic_DNA"/>
</dbReference>
<dbReference type="InterPro" id="IPR012551">
    <property type="entry name" value="DUF1707_SHOCT-like"/>
</dbReference>
<dbReference type="AlphaFoldDB" id="A0A7W7D9I2"/>
<comment type="caution">
    <text evidence="4">The sequence shown here is derived from an EMBL/GenBank/DDBJ whole genome shotgun (WGS) entry which is preliminary data.</text>
</comment>
<dbReference type="Pfam" id="PF08044">
    <property type="entry name" value="DUF1707"/>
    <property type="match status" value="1"/>
</dbReference>
<dbReference type="RefSeq" id="WP_184882698.1">
    <property type="nucleotide sequence ID" value="NZ_BOOV01000005.1"/>
</dbReference>
<feature type="domain" description="DUF1707" evidence="3">
    <location>
        <begin position="7"/>
        <end position="59"/>
    </location>
</feature>
<keyword evidence="5" id="KW-1185">Reference proteome</keyword>
<feature type="compositionally biased region" description="Low complexity" evidence="1">
    <location>
        <begin position="92"/>
        <end position="103"/>
    </location>
</feature>